<dbReference type="RefSeq" id="WP_345244212.1">
    <property type="nucleotide sequence ID" value="NZ_BAABHD010000029.1"/>
</dbReference>
<dbReference type="Gene3D" id="3.20.20.80">
    <property type="entry name" value="Glycosidases"/>
    <property type="match status" value="1"/>
</dbReference>
<organism evidence="2 3">
    <name type="scientific">Nibrella saemangeumensis</name>
    <dbReference type="NCBI Taxonomy" id="1084526"/>
    <lineage>
        <taxon>Bacteria</taxon>
        <taxon>Pseudomonadati</taxon>
        <taxon>Bacteroidota</taxon>
        <taxon>Cytophagia</taxon>
        <taxon>Cytophagales</taxon>
        <taxon>Spirosomataceae</taxon>
        <taxon>Nibrella</taxon>
    </lineage>
</organism>
<sequence>MNLNVHHTVPAGRPPLGPSNPSNVQWSEDQANLWYAQQPWMTGCNFNPSTAINQIEMWQAETFDPVTIDRELGWAKSLGFNTMRVFLHYLVWQQDPAGLKQRMDQYLTIAASHGIRTMFVFFDDCWNKEPQLGPQPDPVPGVHNSGWVQCPGHKEVTDTSLYPVLEAYLTDIMCTFAADERVVMWDLYNEPGNSGHVNESVPLLTKVFEWAWSVRPSQPLTVGIWNFIPEFDLLNTMSMFYSDIVSFHHYMDIPHLEKIIKMCQGYKRPVICTEYMARTNKNYFETHMPVLKKHNIAAINWGLVSGRSNTIYPWGSPEKTPEPAVWFHDIFRADGTPFCAREVSIIQELTECLIIAMEAPQQTDESMVA</sequence>
<proteinExistence type="predicted"/>
<name>A0ABP8MWY8_9BACT</name>
<dbReference type="EMBL" id="BAABHD010000029">
    <property type="protein sequence ID" value="GAA4456795.1"/>
    <property type="molecule type" value="Genomic_DNA"/>
</dbReference>
<reference evidence="3" key="1">
    <citation type="journal article" date="2019" name="Int. J. Syst. Evol. Microbiol.">
        <title>The Global Catalogue of Microorganisms (GCM) 10K type strain sequencing project: providing services to taxonomists for standard genome sequencing and annotation.</title>
        <authorList>
            <consortium name="The Broad Institute Genomics Platform"/>
            <consortium name="The Broad Institute Genome Sequencing Center for Infectious Disease"/>
            <person name="Wu L."/>
            <person name="Ma J."/>
        </authorList>
    </citation>
    <scope>NUCLEOTIDE SEQUENCE [LARGE SCALE GENOMIC DNA]</scope>
    <source>
        <strain evidence="3">JCM 17927</strain>
    </source>
</reference>
<protein>
    <submittedName>
        <fullName evidence="2">Cellulase family glycosylhydrolase</fullName>
    </submittedName>
</protein>
<gene>
    <name evidence="2" type="ORF">GCM10023189_26580</name>
</gene>
<dbReference type="InterPro" id="IPR017853">
    <property type="entry name" value="GH"/>
</dbReference>
<keyword evidence="3" id="KW-1185">Reference proteome</keyword>
<dbReference type="SUPFAM" id="SSF51445">
    <property type="entry name" value="(Trans)glycosidases"/>
    <property type="match status" value="1"/>
</dbReference>
<dbReference type="Proteomes" id="UP001501175">
    <property type="component" value="Unassembled WGS sequence"/>
</dbReference>
<accession>A0ABP8MWY8</accession>
<comment type="caution">
    <text evidence="2">The sequence shown here is derived from an EMBL/GenBank/DDBJ whole genome shotgun (WGS) entry which is preliminary data.</text>
</comment>
<evidence type="ECO:0000256" key="1">
    <source>
        <dbReference type="SAM" id="MobiDB-lite"/>
    </source>
</evidence>
<evidence type="ECO:0000313" key="3">
    <source>
        <dbReference type="Proteomes" id="UP001501175"/>
    </source>
</evidence>
<evidence type="ECO:0000313" key="2">
    <source>
        <dbReference type="EMBL" id="GAA4456795.1"/>
    </source>
</evidence>
<feature type="region of interest" description="Disordered" evidence="1">
    <location>
        <begin position="1"/>
        <end position="22"/>
    </location>
</feature>